<protein>
    <submittedName>
        <fullName evidence="1">Uncharacterized protein</fullName>
    </submittedName>
</protein>
<accession>A0ABP9V546</accession>
<gene>
    <name evidence="1" type="ORF">Dxin01_00125</name>
</gene>
<evidence type="ECO:0000313" key="2">
    <source>
        <dbReference type="Proteomes" id="UP001458946"/>
    </source>
</evidence>
<proteinExistence type="predicted"/>
<name>A0ABP9V546_9DEIO</name>
<sequence length="132" mass="15643">MLAELSDSKKATYRKLSNQLMLDYVRYCGHHFKITKKDWEMLERGIEAEQNKDDSSHLPSEVWDYFDRRSEGKLPVEVQRFFSAVKWLGEASRWHDYVHHFDREALALIIEARIKYKVPLGSQAKTVRALKE</sequence>
<comment type="caution">
    <text evidence="1">The sequence shown here is derived from an EMBL/GenBank/DDBJ whole genome shotgun (WGS) entry which is preliminary data.</text>
</comment>
<reference evidence="1 2" key="1">
    <citation type="submission" date="2024-02" db="EMBL/GenBank/DDBJ databases">
        <title>Deinococcus xinjiangensis NBRC 107630.</title>
        <authorList>
            <person name="Ichikawa N."/>
            <person name="Katano-Makiyama Y."/>
            <person name="Hidaka K."/>
        </authorList>
    </citation>
    <scope>NUCLEOTIDE SEQUENCE [LARGE SCALE GENOMIC DNA]</scope>
    <source>
        <strain evidence="1 2">NBRC 107630</strain>
    </source>
</reference>
<evidence type="ECO:0000313" key="1">
    <source>
        <dbReference type="EMBL" id="GAA5500404.1"/>
    </source>
</evidence>
<keyword evidence="2" id="KW-1185">Reference proteome</keyword>
<dbReference type="EMBL" id="BAABRN010000001">
    <property type="protein sequence ID" value="GAA5500404.1"/>
    <property type="molecule type" value="Genomic_DNA"/>
</dbReference>
<dbReference type="Proteomes" id="UP001458946">
    <property type="component" value="Unassembled WGS sequence"/>
</dbReference>
<organism evidence="1 2">
    <name type="scientific">Deinococcus xinjiangensis</name>
    <dbReference type="NCBI Taxonomy" id="457454"/>
    <lineage>
        <taxon>Bacteria</taxon>
        <taxon>Thermotogati</taxon>
        <taxon>Deinococcota</taxon>
        <taxon>Deinococci</taxon>
        <taxon>Deinococcales</taxon>
        <taxon>Deinococcaceae</taxon>
        <taxon>Deinococcus</taxon>
    </lineage>
</organism>